<accession>A0ACB6RXH9</accession>
<protein>
    <submittedName>
        <fullName evidence="1">Uncharacterized protein</fullName>
    </submittedName>
</protein>
<gene>
    <name evidence="1" type="ORF">BU25DRAFT_459416</name>
</gene>
<evidence type="ECO:0000313" key="1">
    <source>
        <dbReference type="EMBL" id="KAF2626735.1"/>
    </source>
</evidence>
<comment type="caution">
    <text evidence="1">The sequence shown here is derived from an EMBL/GenBank/DDBJ whole genome shotgun (WGS) entry which is preliminary data.</text>
</comment>
<reference evidence="1" key="1">
    <citation type="journal article" date="2020" name="Stud. Mycol.">
        <title>101 Dothideomycetes genomes: a test case for predicting lifestyles and emergence of pathogens.</title>
        <authorList>
            <person name="Haridas S."/>
            <person name="Albert R."/>
            <person name="Binder M."/>
            <person name="Bloem J."/>
            <person name="Labutti K."/>
            <person name="Salamov A."/>
            <person name="Andreopoulos B."/>
            <person name="Baker S."/>
            <person name="Barry K."/>
            <person name="Bills G."/>
            <person name="Bluhm B."/>
            <person name="Cannon C."/>
            <person name="Castanera R."/>
            <person name="Culley D."/>
            <person name="Daum C."/>
            <person name="Ezra D."/>
            <person name="Gonzalez J."/>
            <person name="Henrissat B."/>
            <person name="Kuo A."/>
            <person name="Liang C."/>
            <person name="Lipzen A."/>
            <person name="Lutzoni F."/>
            <person name="Magnuson J."/>
            <person name="Mondo S."/>
            <person name="Nolan M."/>
            <person name="Ohm R."/>
            <person name="Pangilinan J."/>
            <person name="Park H.-J."/>
            <person name="Ramirez L."/>
            <person name="Alfaro M."/>
            <person name="Sun H."/>
            <person name="Tritt A."/>
            <person name="Yoshinaga Y."/>
            <person name="Zwiers L.-H."/>
            <person name="Turgeon B."/>
            <person name="Goodwin S."/>
            <person name="Spatafora J."/>
            <person name="Crous P."/>
            <person name="Grigoriev I."/>
        </authorList>
    </citation>
    <scope>NUCLEOTIDE SEQUENCE</scope>
    <source>
        <strain evidence="1">CBS 525.71</strain>
    </source>
</reference>
<sequence>MQAVSFTQHISRLFAYCYIQPILNIGFDTSSHAHPLPVRPSPQALEEQRVRTLIAHQSLAVNLHGLPYERAATVSDILTPRIRRSPFHDEVTANHLDLTECWRGLSHSQATELTMWYHFFHECLQAEVRASLCEDVVQGLLQSEEAVDEVYLVARILDHLRSNSQRVIDVSFVDLIDSMMGLFHDQFPNEAASVASTWSQFSGGLSLFLHNFLRVQDCFLDSPSGSCLEVNFDFQYADTILTATGNVAWQPPNVRFLHLTSSRFTGEPYRITPFISKEAHSPVSSPGYDEYIDQVHYTLPRSSLSFRWNSMKQRFEAIVPNYADGKPRTVETVLKATIITPFPDDVKFERQSRWIIKLDVKPAEDNGKLSFTHIENKPLNQADFSKHNFWIQPVYAFRDPFCTELWGSERGTVVRKTSGNRSDSPSPQKRKVSKPEVVDAALDTKRIRRELDDEAENDEEKRAPQFGDALYHTCSPNESPRTWYRQLEQHDSGTSSPNTPLAGSESSAPKSAVDLGYDALQQQQILRNYQEFADRKLFKDAGLISPVSDGERRVFESIFLEDSEEWSAVTDGSMVNFDTVMGEI</sequence>
<dbReference type="EMBL" id="MU006720">
    <property type="protein sequence ID" value="KAF2626735.1"/>
    <property type="molecule type" value="Genomic_DNA"/>
</dbReference>
<organism evidence="1 2">
    <name type="scientific">Macroventuria anomochaeta</name>
    <dbReference type="NCBI Taxonomy" id="301207"/>
    <lineage>
        <taxon>Eukaryota</taxon>
        <taxon>Fungi</taxon>
        <taxon>Dikarya</taxon>
        <taxon>Ascomycota</taxon>
        <taxon>Pezizomycotina</taxon>
        <taxon>Dothideomycetes</taxon>
        <taxon>Pleosporomycetidae</taxon>
        <taxon>Pleosporales</taxon>
        <taxon>Pleosporineae</taxon>
        <taxon>Didymellaceae</taxon>
        <taxon>Macroventuria</taxon>
    </lineage>
</organism>
<proteinExistence type="predicted"/>
<dbReference type="Proteomes" id="UP000799754">
    <property type="component" value="Unassembled WGS sequence"/>
</dbReference>
<keyword evidence="2" id="KW-1185">Reference proteome</keyword>
<name>A0ACB6RXH9_9PLEO</name>
<evidence type="ECO:0000313" key="2">
    <source>
        <dbReference type="Proteomes" id="UP000799754"/>
    </source>
</evidence>